<evidence type="ECO:0000313" key="3">
    <source>
        <dbReference type="Proteomes" id="UP000265520"/>
    </source>
</evidence>
<dbReference type="AlphaFoldDB" id="A0A392VHA6"/>
<comment type="caution">
    <text evidence="2">The sequence shown here is derived from an EMBL/GenBank/DDBJ whole genome shotgun (WGS) entry which is preliminary data.</text>
</comment>
<keyword evidence="3" id="KW-1185">Reference proteome</keyword>
<feature type="compositionally biased region" description="Basic and acidic residues" evidence="1">
    <location>
        <begin position="31"/>
        <end position="42"/>
    </location>
</feature>
<organism evidence="2 3">
    <name type="scientific">Trifolium medium</name>
    <dbReference type="NCBI Taxonomy" id="97028"/>
    <lineage>
        <taxon>Eukaryota</taxon>
        <taxon>Viridiplantae</taxon>
        <taxon>Streptophyta</taxon>
        <taxon>Embryophyta</taxon>
        <taxon>Tracheophyta</taxon>
        <taxon>Spermatophyta</taxon>
        <taxon>Magnoliopsida</taxon>
        <taxon>eudicotyledons</taxon>
        <taxon>Gunneridae</taxon>
        <taxon>Pentapetalae</taxon>
        <taxon>rosids</taxon>
        <taxon>fabids</taxon>
        <taxon>Fabales</taxon>
        <taxon>Fabaceae</taxon>
        <taxon>Papilionoideae</taxon>
        <taxon>50 kb inversion clade</taxon>
        <taxon>NPAAA clade</taxon>
        <taxon>Hologalegina</taxon>
        <taxon>IRL clade</taxon>
        <taxon>Trifolieae</taxon>
        <taxon>Trifolium</taxon>
    </lineage>
</organism>
<evidence type="ECO:0000256" key="1">
    <source>
        <dbReference type="SAM" id="MobiDB-lite"/>
    </source>
</evidence>
<proteinExistence type="predicted"/>
<dbReference type="EMBL" id="LXQA011162358">
    <property type="protein sequence ID" value="MCI87287.1"/>
    <property type="molecule type" value="Genomic_DNA"/>
</dbReference>
<evidence type="ECO:0000313" key="2">
    <source>
        <dbReference type="EMBL" id="MCI87287.1"/>
    </source>
</evidence>
<reference evidence="2 3" key="1">
    <citation type="journal article" date="2018" name="Front. Plant Sci.">
        <title>Red Clover (Trifolium pratense) and Zigzag Clover (T. medium) - A Picture of Genomic Similarities and Differences.</title>
        <authorList>
            <person name="Dluhosova J."/>
            <person name="Istvanek J."/>
            <person name="Nedelnik J."/>
            <person name="Repkova J."/>
        </authorList>
    </citation>
    <scope>NUCLEOTIDE SEQUENCE [LARGE SCALE GENOMIC DNA]</scope>
    <source>
        <strain evidence="3">cv. 10/8</strain>
        <tissue evidence="2">Leaf</tissue>
    </source>
</reference>
<sequence length="42" mass="4678">HQTQMDSINEHLSSLQMEFRKRLGPGGQDCGDGHARGDRLAQ</sequence>
<dbReference type="Proteomes" id="UP000265520">
    <property type="component" value="Unassembled WGS sequence"/>
</dbReference>
<feature type="region of interest" description="Disordered" evidence="1">
    <location>
        <begin position="21"/>
        <end position="42"/>
    </location>
</feature>
<feature type="non-terminal residue" evidence="2">
    <location>
        <position position="1"/>
    </location>
</feature>
<protein>
    <submittedName>
        <fullName evidence="2">Uncharacterized protein</fullName>
    </submittedName>
</protein>
<accession>A0A392VHA6</accession>
<name>A0A392VHA6_9FABA</name>